<dbReference type="Proteomes" id="UP000190911">
    <property type="component" value="Chromosome I"/>
</dbReference>
<dbReference type="PANTHER" id="PTHR33408">
    <property type="entry name" value="TRANSPOSASE"/>
    <property type="match status" value="1"/>
</dbReference>
<dbReference type="STRING" id="29571.SAMN05878437_0580"/>
<dbReference type="GO" id="GO:0004803">
    <property type="term" value="F:transposase activity"/>
    <property type="evidence" value="ECO:0007669"/>
    <property type="project" value="InterPro"/>
</dbReference>
<dbReference type="GO" id="GO:0006313">
    <property type="term" value="P:DNA transposition"/>
    <property type="evidence" value="ECO:0007669"/>
    <property type="project" value="InterPro"/>
</dbReference>
<keyword evidence="5" id="KW-1185">Reference proteome</keyword>
<dbReference type="InterPro" id="IPR047629">
    <property type="entry name" value="IS1182_transpos"/>
</dbReference>
<evidence type="ECO:0000259" key="2">
    <source>
        <dbReference type="Pfam" id="PF01609"/>
    </source>
</evidence>
<feature type="region of interest" description="Disordered" evidence="1">
    <location>
        <begin position="223"/>
        <end position="263"/>
    </location>
</feature>
<feature type="domain" description="Transposase InsH N-terminal" evidence="3">
    <location>
        <begin position="18"/>
        <end position="109"/>
    </location>
</feature>
<dbReference type="InterPro" id="IPR008490">
    <property type="entry name" value="Transposase_InsH_N"/>
</dbReference>
<sequence>MNRFIPVDRQTDYLLPPSVDEWLPDGHLARFVVDVVEQLDLSALTRRYAGRGSKAHHPAVLLNLLVYGYATGVVSSRKIERATYDSVAFRYLAANTHPDHDTLATFRRRFLPELEQLFVQVLLLAREMKLLTLGTIALDGTKLNANASKHKALSYGHAKKLEAQFKAEVKALTQRAASADKDDAADGMDIPAEIARREARLEAIAVAKTKIEARAKEREAAEKAAYQEKVARRDAQRKTGKKPRGRDPEPPTGGPRDKDQVNLTDPQSRIMPVTGKGFDQCYNAQAAVDTDSMLVTHTHVTQATNDKQQVMPLLTALARLPAPLAKPDHLLADTGYFSAANVQACHDHRIKPLIAMKRDVHHPPVLERFAADPPTPASKEPVEQMAHHLKTQAGRALYALRKHTVEPVFGIIKHVMGFRQVSLRGLENVSGEWRLVTMAWNIKRMHRLAAG</sequence>
<proteinExistence type="predicted"/>
<name>A0A1M7F1J9_9GAMM</name>
<dbReference type="AlphaFoldDB" id="A0A1M7F1J9"/>
<dbReference type="InterPro" id="IPR002559">
    <property type="entry name" value="Transposase_11"/>
</dbReference>
<dbReference type="InParanoid" id="A0A1M7F1J9"/>
<reference evidence="4 5" key="1">
    <citation type="submission" date="2016-11" db="EMBL/GenBank/DDBJ databases">
        <authorList>
            <person name="Jaros S."/>
            <person name="Januszkiewicz K."/>
            <person name="Wedrychowicz H."/>
        </authorList>
    </citation>
    <scope>NUCLEOTIDE SEQUENCE [LARGE SCALE GENOMIC DNA]</scope>
    <source>
        <strain evidence="4 5">ACAM 12</strain>
    </source>
</reference>
<dbReference type="GO" id="GO:0003677">
    <property type="term" value="F:DNA binding"/>
    <property type="evidence" value="ECO:0007669"/>
    <property type="project" value="InterPro"/>
</dbReference>
<evidence type="ECO:0000313" key="5">
    <source>
        <dbReference type="Proteomes" id="UP000190911"/>
    </source>
</evidence>
<protein>
    <submittedName>
        <fullName evidence="4">Transposase</fullName>
    </submittedName>
</protein>
<dbReference type="EMBL" id="LT670847">
    <property type="protein sequence ID" value="SHL97588.1"/>
    <property type="molecule type" value="Genomic_DNA"/>
</dbReference>
<feature type="compositionally biased region" description="Basic and acidic residues" evidence="1">
    <location>
        <begin position="223"/>
        <end position="237"/>
    </location>
</feature>
<accession>A0A1M7F1J9</accession>
<evidence type="ECO:0000259" key="3">
    <source>
        <dbReference type="Pfam" id="PF05598"/>
    </source>
</evidence>
<gene>
    <name evidence="4" type="ORF">SAMN05878437_0580</name>
</gene>
<dbReference type="NCBIfam" id="NF033551">
    <property type="entry name" value="transpos_IS1182"/>
    <property type="match status" value="1"/>
</dbReference>
<evidence type="ECO:0000313" key="4">
    <source>
        <dbReference type="EMBL" id="SHL97588.1"/>
    </source>
</evidence>
<dbReference type="Pfam" id="PF01609">
    <property type="entry name" value="DDE_Tnp_1"/>
    <property type="match status" value="1"/>
</dbReference>
<dbReference type="RefSeq" id="WP_079551143.1">
    <property type="nucleotide sequence ID" value="NZ_LT670847.1"/>
</dbReference>
<evidence type="ECO:0000256" key="1">
    <source>
        <dbReference type="SAM" id="MobiDB-lite"/>
    </source>
</evidence>
<feature type="domain" description="Transposase IS4-like" evidence="2">
    <location>
        <begin position="272"/>
        <end position="442"/>
    </location>
</feature>
<organism evidence="4 5">
    <name type="scientific">Vreelandella subglaciescola</name>
    <dbReference type="NCBI Taxonomy" id="29571"/>
    <lineage>
        <taxon>Bacteria</taxon>
        <taxon>Pseudomonadati</taxon>
        <taxon>Pseudomonadota</taxon>
        <taxon>Gammaproteobacteria</taxon>
        <taxon>Oceanospirillales</taxon>
        <taxon>Halomonadaceae</taxon>
        <taxon>Vreelandella</taxon>
    </lineage>
</organism>
<dbReference type="Pfam" id="PF05598">
    <property type="entry name" value="DUF772"/>
    <property type="match status" value="1"/>
</dbReference>
<dbReference type="OrthoDB" id="9182628at2"/>
<feature type="compositionally biased region" description="Basic and acidic residues" evidence="1">
    <location>
        <begin position="245"/>
        <end position="260"/>
    </location>
</feature>